<dbReference type="InterPro" id="IPR019619">
    <property type="entry name" value="DUF2490"/>
</dbReference>
<proteinExistence type="predicted"/>
<evidence type="ECO:0000256" key="1">
    <source>
        <dbReference type="SAM" id="SignalP"/>
    </source>
</evidence>
<protein>
    <recommendedName>
        <fullName evidence="4">DUF2490 domain-containing protein</fullName>
    </recommendedName>
</protein>
<keyword evidence="3" id="KW-1185">Reference proteome</keyword>
<accession>A0A1H3MZA3</accession>
<dbReference type="Pfam" id="PF10677">
    <property type="entry name" value="DUF2490"/>
    <property type="match status" value="1"/>
</dbReference>
<evidence type="ECO:0008006" key="4">
    <source>
        <dbReference type="Google" id="ProtNLM"/>
    </source>
</evidence>
<dbReference type="EMBL" id="FNQC01000003">
    <property type="protein sequence ID" value="SDY81844.1"/>
    <property type="molecule type" value="Genomic_DNA"/>
</dbReference>
<dbReference type="Proteomes" id="UP000199663">
    <property type="component" value="Unassembled WGS sequence"/>
</dbReference>
<sequence>MLLKNLCRGIKVLVFLMSISINPSIAQETAITERTNLAPTTESWNGFYLKLRLSDKWFWYQENHYRRKNSIDNRSDFVGRISQVYNRFGLTYLIADNFEVTFGPTLVWNFTPDPENPEFVNSTLEPRFWHQWLLTQNVGRVKVLHQFRFEHRYKRSNLIGADYLYTNRYRYKITAYIPLNKPRMENKTLFLAPSNEIFFETGNHILNILEENRVYTAIGYTHNNFMFFGGHMWTYGPTSTPGTFRNRHIIRLNLMYTLDLRNKRRPVIKATDLKF</sequence>
<name>A0A1H3MZA3_9BACT</name>
<gene>
    <name evidence="2" type="ORF">SAMN05444412_10325</name>
</gene>
<feature type="signal peptide" evidence="1">
    <location>
        <begin position="1"/>
        <end position="26"/>
    </location>
</feature>
<organism evidence="2 3">
    <name type="scientific">Rhodonellum ikkaensis</name>
    <dbReference type="NCBI Taxonomy" id="336829"/>
    <lineage>
        <taxon>Bacteria</taxon>
        <taxon>Pseudomonadati</taxon>
        <taxon>Bacteroidota</taxon>
        <taxon>Cytophagia</taxon>
        <taxon>Cytophagales</taxon>
        <taxon>Cytophagaceae</taxon>
        <taxon>Rhodonellum</taxon>
    </lineage>
</organism>
<comment type="caution">
    <text evidence="2">The sequence shown here is derived from an EMBL/GenBank/DDBJ whole genome shotgun (WGS) entry which is preliminary data.</text>
</comment>
<evidence type="ECO:0000313" key="3">
    <source>
        <dbReference type="Proteomes" id="UP000199663"/>
    </source>
</evidence>
<reference evidence="2 3" key="1">
    <citation type="submission" date="2016-10" db="EMBL/GenBank/DDBJ databases">
        <authorList>
            <person name="Varghese N."/>
            <person name="Submissions S."/>
        </authorList>
    </citation>
    <scope>NUCLEOTIDE SEQUENCE [LARGE SCALE GENOMIC DNA]</scope>
    <source>
        <strain evidence="2 3">DSM 17997</strain>
    </source>
</reference>
<feature type="chain" id="PRO_5046765937" description="DUF2490 domain-containing protein" evidence="1">
    <location>
        <begin position="27"/>
        <end position="275"/>
    </location>
</feature>
<keyword evidence="1" id="KW-0732">Signal</keyword>
<evidence type="ECO:0000313" key="2">
    <source>
        <dbReference type="EMBL" id="SDY81844.1"/>
    </source>
</evidence>